<dbReference type="PANTHER" id="PTHR33392:SF6">
    <property type="entry name" value="POLYISOPRENYL-TEICHOIC ACID--PEPTIDOGLYCAN TEICHOIC ACID TRANSFERASE TAGU"/>
    <property type="match status" value="1"/>
</dbReference>
<evidence type="ECO:0000313" key="8">
    <source>
        <dbReference type="EMBL" id="CAB4969947.1"/>
    </source>
</evidence>
<organism evidence="4">
    <name type="scientific">freshwater metagenome</name>
    <dbReference type="NCBI Taxonomy" id="449393"/>
    <lineage>
        <taxon>unclassified sequences</taxon>
        <taxon>metagenomes</taxon>
        <taxon>ecological metagenomes</taxon>
    </lineage>
</organism>
<reference evidence="4" key="1">
    <citation type="submission" date="2020-05" db="EMBL/GenBank/DDBJ databases">
        <authorList>
            <person name="Chiriac C."/>
            <person name="Salcher M."/>
            <person name="Ghai R."/>
            <person name="Kavagutti S V."/>
        </authorList>
    </citation>
    <scope>NUCLEOTIDE SEQUENCE</scope>
</reference>
<sequence length="366" mass="39426">MKSARSIKIWTIISIGTLTISAISALAFGTVSASINKIDAFAGLKDRPGKASSAVNYLIVGSDTREGLTKEELAQLRVGSVKSAAGKRSDTMLLVHISKARDKAVIVSIPRDTYALIPEHKNAQGKVIPAKHSKINSAFNWGGAPLLIQVLEEMTDLKIDHYVEVNFAGFADVVDALGGIEVCTKKDINDPKSHLVLEAGVHNLNGIEALKYVRTREFDGLGDLGRMQRQQQFISSVLRKATSAGVLLNPITMVNFINSSLSAVITDSGLKSSDLITLAKQMKSLSTSKVRTLTVPLSNLYYNANGITASVLWDPVLAPELWQRLKEDRAVIDEVTPSPSPSSTATAQATIIDKFKTKTAADDPCK</sequence>
<evidence type="ECO:0000313" key="3">
    <source>
        <dbReference type="EMBL" id="CAB4547132.1"/>
    </source>
</evidence>
<dbReference type="EMBL" id="CAFBOH010000001">
    <property type="protein sequence ID" value="CAB4969947.1"/>
    <property type="molecule type" value="Genomic_DNA"/>
</dbReference>
<dbReference type="NCBIfam" id="TIGR00350">
    <property type="entry name" value="lytR_cpsA_psr"/>
    <property type="match status" value="1"/>
</dbReference>
<dbReference type="Pfam" id="PF03816">
    <property type="entry name" value="LytR_cpsA_psr"/>
    <property type="match status" value="1"/>
</dbReference>
<evidence type="ECO:0000313" key="5">
    <source>
        <dbReference type="EMBL" id="CAB4688998.1"/>
    </source>
</evidence>
<name>A0A6J6GZZ8_9ZZZZ</name>
<dbReference type="EMBL" id="CAFBSA010000001">
    <property type="protein sequence ID" value="CAB5140193.1"/>
    <property type="molecule type" value="Genomic_DNA"/>
</dbReference>
<dbReference type="EMBL" id="CAFBJG010000003">
    <property type="protein sequence ID" value="CAB4847063.1"/>
    <property type="molecule type" value="Genomic_DNA"/>
</dbReference>
<feature type="domain" description="Cell envelope-related transcriptional attenuator" evidence="1">
    <location>
        <begin position="88"/>
        <end position="242"/>
    </location>
</feature>
<evidence type="ECO:0000313" key="7">
    <source>
        <dbReference type="EMBL" id="CAB4847063.1"/>
    </source>
</evidence>
<evidence type="ECO:0000313" key="2">
    <source>
        <dbReference type="EMBL" id="CAB4334015.1"/>
    </source>
</evidence>
<dbReference type="EMBL" id="CAFAAW010000012">
    <property type="protein sequence ID" value="CAB4805100.1"/>
    <property type="molecule type" value="Genomic_DNA"/>
</dbReference>
<dbReference type="EMBL" id="CAEZXU010000002">
    <property type="protein sequence ID" value="CAB4688998.1"/>
    <property type="molecule type" value="Genomic_DNA"/>
</dbReference>
<dbReference type="InterPro" id="IPR050922">
    <property type="entry name" value="LytR/CpsA/Psr_CW_biosynth"/>
</dbReference>
<dbReference type="AlphaFoldDB" id="A0A6J6GZZ8"/>
<accession>A0A6J6GZZ8</accession>
<evidence type="ECO:0000313" key="9">
    <source>
        <dbReference type="EMBL" id="CAB5140193.1"/>
    </source>
</evidence>
<dbReference type="PANTHER" id="PTHR33392">
    <property type="entry name" value="POLYISOPRENYL-TEICHOIC ACID--PEPTIDOGLYCAN TEICHOIC ACID TRANSFERASE TAGU"/>
    <property type="match status" value="1"/>
</dbReference>
<dbReference type="Gene3D" id="3.40.630.190">
    <property type="entry name" value="LCP protein"/>
    <property type="match status" value="1"/>
</dbReference>
<gene>
    <name evidence="3" type="ORF">UFOPK1509_00051</name>
    <name evidence="4" type="ORF">UFOPK1854_00309</name>
    <name evidence="5" type="ORF">UFOPK2592_00062</name>
    <name evidence="6" type="ORF">UFOPK3120_00227</name>
    <name evidence="7" type="ORF">UFOPK3282_00061</name>
    <name evidence="8" type="ORF">UFOPK3935_00012</name>
    <name evidence="2" type="ORF">UFOPK4171_00220</name>
    <name evidence="9" type="ORF">UFOPK4442_00013</name>
</gene>
<dbReference type="InterPro" id="IPR004474">
    <property type="entry name" value="LytR_CpsA_psr"/>
</dbReference>
<evidence type="ECO:0000313" key="6">
    <source>
        <dbReference type="EMBL" id="CAB4805100.1"/>
    </source>
</evidence>
<dbReference type="EMBL" id="CAESAM010000011">
    <property type="protein sequence ID" value="CAB4334015.1"/>
    <property type="molecule type" value="Genomic_DNA"/>
</dbReference>
<dbReference type="EMBL" id="CAEZSY010000002">
    <property type="protein sequence ID" value="CAB4547132.1"/>
    <property type="molecule type" value="Genomic_DNA"/>
</dbReference>
<evidence type="ECO:0000313" key="4">
    <source>
        <dbReference type="EMBL" id="CAB4606486.1"/>
    </source>
</evidence>
<proteinExistence type="predicted"/>
<dbReference type="EMBL" id="CAEZUT010000020">
    <property type="protein sequence ID" value="CAB4606486.1"/>
    <property type="molecule type" value="Genomic_DNA"/>
</dbReference>
<evidence type="ECO:0000259" key="1">
    <source>
        <dbReference type="Pfam" id="PF03816"/>
    </source>
</evidence>
<protein>
    <submittedName>
        <fullName evidence="4">Unannotated protein</fullName>
    </submittedName>
</protein>